<dbReference type="InterPro" id="IPR006121">
    <property type="entry name" value="HMA_dom"/>
</dbReference>
<dbReference type="SUPFAM" id="SSF55008">
    <property type="entry name" value="HMA, heavy metal-associated domain"/>
    <property type="match status" value="1"/>
</dbReference>
<dbReference type="AlphaFoldDB" id="A0A7V5CUJ7"/>
<proteinExistence type="predicted"/>
<comment type="caution">
    <text evidence="2">The sequence shown here is derived from an EMBL/GenBank/DDBJ whole genome shotgun (WGS) entry which is preliminary data.</text>
</comment>
<dbReference type="Gene3D" id="3.30.70.100">
    <property type="match status" value="1"/>
</dbReference>
<evidence type="ECO:0000313" key="2">
    <source>
        <dbReference type="EMBL" id="HGY95639.1"/>
    </source>
</evidence>
<reference evidence="2" key="1">
    <citation type="journal article" date="2020" name="mSystems">
        <title>Genome- and Community-Level Interaction Insights into Carbon Utilization and Element Cycling Functions of Hydrothermarchaeota in Hydrothermal Sediment.</title>
        <authorList>
            <person name="Zhou Z."/>
            <person name="Liu Y."/>
            <person name="Xu W."/>
            <person name="Pan J."/>
            <person name="Luo Z.H."/>
            <person name="Li M."/>
        </authorList>
    </citation>
    <scope>NUCLEOTIDE SEQUENCE [LARGE SCALE GENOMIC DNA]</scope>
    <source>
        <strain evidence="2">SpSt-855</strain>
    </source>
</reference>
<protein>
    <submittedName>
        <fullName evidence="2">Copper chaperone</fullName>
    </submittedName>
</protein>
<sequence length="70" mass="7645">MREITLRIENMHCGACVRRVTQTLEKTGATVEEVRIGAARVQAPETLEDATLLQSLDKAGYHAIVEAAHA</sequence>
<dbReference type="GO" id="GO:0046872">
    <property type="term" value="F:metal ion binding"/>
    <property type="evidence" value="ECO:0007669"/>
    <property type="project" value="InterPro"/>
</dbReference>
<dbReference type="Pfam" id="PF00403">
    <property type="entry name" value="HMA"/>
    <property type="match status" value="1"/>
</dbReference>
<dbReference type="EMBL" id="DTKL01000081">
    <property type="protein sequence ID" value="HGY95639.1"/>
    <property type="molecule type" value="Genomic_DNA"/>
</dbReference>
<name>A0A7V5CUJ7_9BACT</name>
<feature type="domain" description="HMA" evidence="1">
    <location>
        <begin position="5"/>
        <end position="28"/>
    </location>
</feature>
<dbReference type="CDD" id="cd00371">
    <property type="entry name" value="HMA"/>
    <property type="match status" value="1"/>
</dbReference>
<dbReference type="InterPro" id="IPR036163">
    <property type="entry name" value="HMA_dom_sf"/>
</dbReference>
<accession>A0A7V5CUJ7</accession>
<organism evidence="2">
    <name type="scientific">Acidobacterium capsulatum</name>
    <dbReference type="NCBI Taxonomy" id="33075"/>
    <lineage>
        <taxon>Bacteria</taxon>
        <taxon>Pseudomonadati</taxon>
        <taxon>Acidobacteriota</taxon>
        <taxon>Terriglobia</taxon>
        <taxon>Terriglobales</taxon>
        <taxon>Acidobacteriaceae</taxon>
        <taxon>Acidobacterium</taxon>
    </lineage>
</organism>
<evidence type="ECO:0000259" key="1">
    <source>
        <dbReference type="Pfam" id="PF00403"/>
    </source>
</evidence>
<gene>
    <name evidence="2" type="ORF">ENW50_13280</name>
</gene>